<comment type="caution">
    <text evidence="3">The sequence shown here is derived from an EMBL/GenBank/DDBJ whole genome shotgun (WGS) entry which is preliminary data.</text>
</comment>
<dbReference type="EMBL" id="JANRHA010000011">
    <property type="protein sequence ID" value="MDG3016159.1"/>
    <property type="molecule type" value="Genomic_DNA"/>
</dbReference>
<dbReference type="InterPro" id="IPR024516">
    <property type="entry name" value="Mce_C"/>
</dbReference>
<accession>A0A9X4REU0</accession>
<protein>
    <submittedName>
        <fullName evidence="3">MCE family protein</fullName>
    </submittedName>
</protein>
<dbReference type="GO" id="GO:0005576">
    <property type="term" value="C:extracellular region"/>
    <property type="evidence" value="ECO:0007669"/>
    <property type="project" value="TreeGrafter"/>
</dbReference>
<dbReference type="PANTHER" id="PTHR33371:SF18">
    <property type="entry name" value="MCE-FAMILY PROTEIN MCE3C"/>
    <property type="match status" value="1"/>
</dbReference>
<dbReference type="RefSeq" id="WP_332520399.1">
    <property type="nucleotide sequence ID" value="NZ_JANRHA010000011.1"/>
</dbReference>
<gene>
    <name evidence="3" type="ORF">NVS88_16510</name>
</gene>
<name>A0A9X4REU0_9ACTN</name>
<dbReference type="Pfam" id="PF02470">
    <property type="entry name" value="MlaD"/>
    <property type="match status" value="1"/>
</dbReference>
<evidence type="ECO:0000259" key="1">
    <source>
        <dbReference type="Pfam" id="PF02470"/>
    </source>
</evidence>
<proteinExistence type="predicted"/>
<dbReference type="InterPro" id="IPR052336">
    <property type="entry name" value="MlaD_Phospholipid_Transporter"/>
</dbReference>
<keyword evidence="4" id="KW-1185">Reference proteome</keyword>
<sequence>MVKRRKPLMTGVLGIFIILIATLAAFSFKTLPFIGAGPTYKAEFSEAAGLKKGSEVRVAGVKVGNVESVSLDGNKVLVSFRVQDTWIGDQTRASIQIKTILGDKYLALDPQGTSLLDSSDPIPLNHTTSPYDVIEAFSDASKSLDKLDTAQLAQSFQVLSDSFAGTPADIHDALTGITRLSNTVASRDADLRKLFAATTDTSKILADRNKEFVDLLDKGGQLLDELNNRQRSISALLTGTEHLSQQLSGLVKDNEQQIGPALTQLQAVVDILKKNQANIDKAMVYGAPFYRLFNNSLGTGRWWDTTVTNLTPPALPQIPGNRPPIRDLGGN</sequence>
<feature type="domain" description="Mammalian cell entry C-terminal" evidence="2">
    <location>
        <begin position="116"/>
        <end position="330"/>
    </location>
</feature>
<dbReference type="PRINTS" id="PR01782">
    <property type="entry name" value="MCEVIRFACTOR"/>
</dbReference>
<dbReference type="Pfam" id="PF11887">
    <property type="entry name" value="Mce4_CUP1"/>
    <property type="match status" value="1"/>
</dbReference>
<dbReference type="Proteomes" id="UP001152755">
    <property type="component" value="Unassembled WGS sequence"/>
</dbReference>
<evidence type="ECO:0000313" key="4">
    <source>
        <dbReference type="Proteomes" id="UP001152755"/>
    </source>
</evidence>
<dbReference type="InterPro" id="IPR003399">
    <property type="entry name" value="Mce/MlaD"/>
</dbReference>
<dbReference type="NCBIfam" id="TIGR00996">
    <property type="entry name" value="Mtu_fam_mce"/>
    <property type="match status" value="1"/>
</dbReference>
<dbReference type="PANTHER" id="PTHR33371">
    <property type="entry name" value="INTERMEMBRANE PHOSPHOLIPID TRANSPORT SYSTEM BINDING PROTEIN MLAD-RELATED"/>
    <property type="match status" value="1"/>
</dbReference>
<feature type="domain" description="Mce/MlaD" evidence="1">
    <location>
        <begin position="37"/>
        <end position="110"/>
    </location>
</feature>
<evidence type="ECO:0000259" key="2">
    <source>
        <dbReference type="Pfam" id="PF11887"/>
    </source>
</evidence>
<organism evidence="3 4">
    <name type="scientific">Speluncibacter jeojiensis</name>
    <dbReference type="NCBI Taxonomy" id="2710754"/>
    <lineage>
        <taxon>Bacteria</taxon>
        <taxon>Bacillati</taxon>
        <taxon>Actinomycetota</taxon>
        <taxon>Actinomycetes</taxon>
        <taxon>Mycobacteriales</taxon>
        <taxon>Speluncibacteraceae</taxon>
        <taxon>Speluncibacter</taxon>
    </lineage>
</organism>
<dbReference type="InterPro" id="IPR005693">
    <property type="entry name" value="Mce"/>
</dbReference>
<dbReference type="AlphaFoldDB" id="A0A9X4REU0"/>
<evidence type="ECO:0000313" key="3">
    <source>
        <dbReference type="EMBL" id="MDG3016159.1"/>
    </source>
</evidence>
<reference evidence="3" key="1">
    <citation type="submission" date="2022-08" db="EMBL/GenBank/DDBJ databases">
        <title>Genome analysis of Corynebacteriales strain.</title>
        <authorList>
            <person name="Lee S.D."/>
        </authorList>
    </citation>
    <scope>NUCLEOTIDE SEQUENCE</scope>
    <source>
        <strain evidence="3">D3-21</strain>
    </source>
</reference>